<name>A0A1I3DFV9_9RHOB</name>
<organism evidence="2 3">
    <name type="scientific">Albimonas pacifica</name>
    <dbReference type="NCBI Taxonomy" id="1114924"/>
    <lineage>
        <taxon>Bacteria</taxon>
        <taxon>Pseudomonadati</taxon>
        <taxon>Pseudomonadota</taxon>
        <taxon>Alphaproteobacteria</taxon>
        <taxon>Rhodobacterales</taxon>
        <taxon>Paracoccaceae</taxon>
        <taxon>Albimonas</taxon>
    </lineage>
</organism>
<dbReference type="RefSeq" id="WP_092858705.1">
    <property type="nucleotide sequence ID" value="NZ_FOQH01000002.1"/>
</dbReference>
<keyword evidence="1" id="KW-0732">Signal</keyword>
<sequence length="260" mass="26331">MLRSLAPASALLLLSSPALAEGAFHVVHPGVSRGAFELESLNAVSLGPVPGGEERSVHELALGYGVTSFWKTTLAVELANLQGGGVEAEALEWENLFMLPVGEGPGAHAHGHSHAHAHDAAFAWSAGVYARLEAPFEGGIGDGALVFGPVAEVSAHGVTLIGNLFLETPFGDEDPGLAYAVSAMAGIGGGVQAGFEAHGGVEDAFGDTPAFGDQAHYAGPALAATFDLDGRSLTPRAAVLFGLTDGAADAALSLNLELSF</sequence>
<dbReference type="OrthoDB" id="7931198at2"/>
<evidence type="ECO:0008006" key="4">
    <source>
        <dbReference type="Google" id="ProtNLM"/>
    </source>
</evidence>
<keyword evidence="3" id="KW-1185">Reference proteome</keyword>
<gene>
    <name evidence="2" type="ORF">SAMN05216258_102555</name>
</gene>
<evidence type="ECO:0000313" key="2">
    <source>
        <dbReference type="EMBL" id="SFH85361.1"/>
    </source>
</evidence>
<reference evidence="2 3" key="1">
    <citation type="submission" date="2016-10" db="EMBL/GenBank/DDBJ databases">
        <authorList>
            <person name="de Groot N.N."/>
        </authorList>
    </citation>
    <scope>NUCLEOTIDE SEQUENCE [LARGE SCALE GENOMIC DNA]</scope>
    <source>
        <strain evidence="2 3">CGMCC 1.11030</strain>
    </source>
</reference>
<proteinExistence type="predicted"/>
<evidence type="ECO:0000256" key="1">
    <source>
        <dbReference type="SAM" id="SignalP"/>
    </source>
</evidence>
<dbReference type="EMBL" id="FOQH01000002">
    <property type="protein sequence ID" value="SFH85361.1"/>
    <property type="molecule type" value="Genomic_DNA"/>
</dbReference>
<dbReference type="Proteomes" id="UP000199377">
    <property type="component" value="Unassembled WGS sequence"/>
</dbReference>
<evidence type="ECO:0000313" key="3">
    <source>
        <dbReference type="Proteomes" id="UP000199377"/>
    </source>
</evidence>
<feature type="chain" id="PRO_5011487220" description="MetA-pathway of phenol degradation" evidence="1">
    <location>
        <begin position="21"/>
        <end position="260"/>
    </location>
</feature>
<protein>
    <recommendedName>
        <fullName evidence="4">MetA-pathway of phenol degradation</fullName>
    </recommendedName>
</protein>
<feature type="signal peptide" evidence="1">
    <location>
        <begin position="1"/>
        <end position="20"/>
    </location>
</feature>
<dbReference type="STRING" id="1114924.SAMN05216258_102555"/>
<accession>A0A1I3DFV9</accession>
<dbReference type="AlphaFoldDB" id="A0A1I3DFV9"/>